<feature type="transmembrane region" description="Helical" evidence="7">
    <location>
        <begin position="45"/>
        <end position="64"/>
    </location>
</feature>
<evidence type="ECO:0000256" key="2">
    <source>
        <dbReference type="ARBA" id="ARBA00022475"/>
    </source>
</evidence>
<evidence type="ECO:0000256" key="3">
    <source>
        <dbReference type="ARBA" id="ARBA00022692"/>
    </source>
</evidence>
<dbReference type="RefSeq" id="WP_344113985.1">
    <property type="nucleotide sequence ID" value="NZ_BAAAOR010000040.1"/>
</dbReference>
<feature type="domain" description="ComEC/Rec2-related protein" evidence="8">
    <location>
        <begin position="206"/>
        <end position="468"/>
    </location>
</feature>
<evidence type="ECO:0000256" key="7">
    <source>
        <dbReference type="SAM" id="Phobius"/>
    </source>
</evidence>
<keyword evidence="3 7" id="KW-0812">Transmembrane</keyword>
<feature type="region of interest" description="Disordered" evidence="6">
    <location>
        <begin position="573"/>
        <end position="597"/>
    </location>
</feature>
<feature type="transmembrane region" description="Helical" evidence="7">
    <location>
        <begin position="308"/>
        <end position="339"/>
    </location>
</feature>
<proteinExistence type="predicted"/>
<dbReference type="EMBL" id="BAAAOR010000040">
    <property type="protein sequence ID" value="GAA1544456.1"/>
    <property type="molecule type" value="Genomic_DNA"/>
</dbReference>
<feature type="transmembrane region" description="Helical" evidence="7">
    <location>
        <begin position="394"/>
        <end position="415"/>
    </location>
</feature>
<organism evidence="9 10">
    <name type="scientific">Nocardioides humi</name>
    <dbReference type="NCBI Taxonomy" id="449461"/>
    <lineage>
        <taxon>Bacteria</taxon>
        <taxon>Bacillati</taxon>
        <taxon>Actinomycetota</taxon>
        <taxon>Actinomycetes</taxon>
        <taxon>Propionibacteriales</taxon>
        <taxon>Nocardioidaceae</taxon>
        <taxon>Nocardioides</taxon>
    </lineage>
</organism>
<evidence type="ECO:0000256" key="6">
    <source>
        <dbReference type="SAM" id="MobiDB-lite"/>
    </source>
</evidence>
<dbReference type="PANTHER" id="PTHR30619">
    <property type="entry name" value="DNA INTERNALIZATION/COMPETENCE PROTEIN COMEC/REC2"/>
    <property type="match status" value="1"/>
</dbReference>
<keyword evidence="2" id="KW-1003">Cell membrane</keyword>
<evidence type="ECO:0000259" key="8">
    <source>
        <dbReference type="Pfam" id="PF03772"/>
    </source>
</evidence>
<dbReference type="PANTHER" id="PTHR30619:SF1">
    <property type="entry name" value="RECOMBINATION PROTEIN 2"/>
    <property type="match status" value="1"/>
</dbReference>
<protein>
    <recommendedName>
        <fullName evidence="8">ComEC/Rec2-related protein domain-containing protein</fullName>
    </recommendedName>
</protein>
<dbReference type="NCBIfam" id="TIGR00360">
    <property type="entry name" value="ComEC_N-term"/>
    <property type="match status" value="1"/>
</dbReference>
<keyword evidence="5 7" id="KW-0472">Membrane</keyword>
<keyword evidence="4 7" id="KW-1133">Transmembrane helix</keyword>
<dbReference type="InterPro" id="IPR052159">
    <property type="entry name" value="Competence_DNA_uptake"/>
</dbReference>
<dbReference type="Proteomes" id="UP001500842">
    <property type="component" value="Unassembled WGS sequence"/>
</dbReference>
<feature type="transmembrane region" description="Helical" evidence="7">
    <location>
        <begin position="258"/>
        <end position="274"/>
    </location>
</feature>
<dbReference type="Pfam" id="PF03772">
    <property type="entry name" value="Competence"/>
    <property type="match status" value="1"/>
</dbReference>
<sequence>MPLLGAAAWLGAIATQRSGTAAYAGLAVAAGLVWLLGPRLPPGRTRLLLAALLIAAAAVTGAVLRHDAVRGSPLRDFAAMRATAEVVGTVVSDPRAIQGRSGPQAVLRLRVREVTARDRHLRTGGTVVVIGVPGWNRAELGERVLARGRLTVSDDPGTAALLTGARDPVRIRGPDPWWRASAVVRASIRRAVAHRPPEQAGLVPALVDGDDAGLPPDIKQDFRTTGLTHLTAVSGTNLTLVVGSLLLVARAVGVRRRWLAVVGLAGIAGFILLARTEPSVLRAAVMGTVGLFAFGPDGRRRGLRALGVAVAGLVLVQPDLAVAAGFALSVLATAGIVLLGPPLSRALARWLPGGAAEAVAVPTAAQLACTPVIAGLSGEVSLVAIGANLLAGPAVAPATVLGLVGGLVGLVWPWAGRLCGTVAGWSVGWIVAVARHAAALPGAAIGWGSSAPAIGLLSLLCVLLAVALPRLVRHRTVGAALLALVVLVVLGVPGRLWSALVAGDWPPPGWVLVACDVGQGDALALAVGRRAAVVVDAGPDPRAVDGCLDRLGVERVPLVVLSHNLPRCTSRTTSSALPAVTRRHVSPSSRTTYRRSR</sequence>
<feature type="transmembrane region" description="Helical" evidence="7">
    <location>
        <begin position="427"/>
        <end position="447"/>
    </location>
</feature>
<evidence type="ECO:0000256" key="4">
    <source>
        <dbReference type="ARBA" id="ARBA00022989"/>
    </source>
</evidence>
<feature type="transmembrane region" description="Helical" evidence="7">
    <location>
        <begin position="453"/>
        <end position="472"/>
    </location>
</feature>
<evidence type="ECO:0000256" key="1">
    <source>
        <dbReference type="ARBA" id="ARBA00004651"/>
    </source>
</evidence>
<dbReference type="InterPro" id="IPR004477">
    <property type="entry name" value="ComEC_N"/>
</dbReference>
<comment type="subcellular location">
    <subcellularLocation>
        <location evidence="1">Cell membrane</location>
        <topology evidence="1">Multi-pass membrane protein</topology>
    </subcellularLocation>
</comment>
<feature type="transmembrane region" description="Helical" evidence="7">
    <location>
        <begin position="479"/>
        <end position="497"/>
    </location>
</feature>
<accession>A0ABN2BNA3</accession>
<keyword evidence="10" id="KW-1185">Reference proteome</keyword>
<name>A0ABN2BNA3_9ACTN</name>
<reference evidence="9 10" key="1">
    <citation type="journal article" date="2019" name="Int. J. Syst. Evol. Microbiol.">
        <title>The Global Catalogue of Microorganisms (GCM) 10K type strain sequencing project: providing services to taxonomists for standard genome sequencing and annotation.</title>
        <authorList>
            <consortium name="The Broad Institute Genomics Platform"/>
            <consortium name="The Broad Institute Genome Sequencing Center for Infectious Disease"/>
            <person name="Wu L."/>
            <person name="Ma J."/>
        </authorList>
    </citation>
    <scope>NUCLEOTIDE SEQUENCE [LARGE SCALE GENOMIC DNA]</scope>
    <source>
        <strain evidence="9 10">JCM 14942</strain>
    </source>
</reference>
<comment type="caution">
    <text evidence="9">The sequence shown here is derived from an EMBL/GenBank/DDBJ whole genome shotgun (WGS) entry which is preliminary data.</text>
</comment>
<gene>
    <name evidence="9" type="ORF">GCM10009788_53690</name>
</gene>
<evidence type="ECO:0000313" key="10">
    <source>
        <dbReference type="Proteomes" id="UP001500842"/>
    </source>
</evidence>
<evidence type="ECO:0000313" key="9">
    <source>
        <dbReference type="EMBL" id="GAA1544456.1"/>
    </source>
</evidence>
<evidence type="ECO:0000256" key="5">
    <source>
        <dbReference type="ARBA" id="ARBA00023136"/>
    </source>
</evidence>